<protein>
    <recommendedName>
        <fullName evidence="1">MaoC-like domain-containing protein</fullName>
    </recommendedName>
</protein>
<dbReference type="CDD" id="cd03441">
    <property type="entry name" value="R_hydratase_like"/>
    <property type="match status" value="1"/>
</dbReference>
<accession>A0A645ICF2</accession>
<name>A0A645ICF2_9ZZZZ</name>
<dbReference type="GO" id="GO:0019171">
    <property type="term" value="F:(3R)-hydroxyacyl-[acyl-carrier-protein] dehydratase activity"/>
    <property type="evidence" value="ECO:0007669"/>
    <property type="project" value="TreeGrafter"/>
</dbReference>
<gene>
    <name evidence="2" type="ORF">SDC9_196120</name>
</gene>
<dbReference type="PANTHER" id="PTHR43437">
    <property type="entry name" value="HYDROXYACYL-THIOESTER DEHYDRATASE TYPE 2, MITOCHONDRIAL-RELATED"/>
    <property type="match status" value="1"/>
</dbReference>
<dbReference type="InterPro" id="IPR002539">
    <property type="entry name" value="MaoC-like_dom"/>
</dbReference>
<proteinExistence type="predicted"/>
<dbReference type="GO" id="GO:0006633">
    <property type="term" value="P:fatty acid biosynthetic process"/>
    <property type="evidence" value="ECO:0007669"/>
    <property type="project" value="TreeGrafter"/>
</dbReference>
<dbReference type="InterPro" id="IPR029069">
    <property type="entry name" value="HotDog_dom_sf"/>
</dbReference>
<dbReference type="AlphaFoldDB" id="A0A645ICF2"/>
<dbReference type="InterPro" id="IPR050965">
    <property type="entry name" value="UPF0336/Enoyl-CoA_hydratase"/>
</dbReference>
<comment type="caution">
    <text evidence="2">The sequence shown here is derived from an EMBL/GenBank/DDBJ whole genome shotgun (WGS) entry which is preliminary data.</text>
</comment>
<dbReference type="SUPFAM" id="SSF54637">
    <property type="entry name" value="Thioesterase/thiol ester dehydrase-isomerase"/>
    <property type="match status" value="1"/>
</dbReference>
<dbReference type="EMBL" id="VSSQ01110899">
    <property type="protein sequence ID" value="MPN48512.1"/>
    <property type="molecule type" value="Genomic_DNA"/>
</dbReference>
<evidence type="ECO:0000259" key="1">
    <source>
        <dbReference type="Pfam" id="PF01575"/>
    </source>
</evidence>
<feature type="domain" description="MaoC-like" evidence="1">
    <location>
        <begin position="8"/>
        <end position="97"/>
    </location>
</feature>
<evidence type="ECO:0000313" key="2">
    <source>
        <dbReference type="EMBL" id="MPN48512.1"/>
    </source>
</evidence>
<organism evidence="2">
    <name type="scientific">bioreactor metagenome</name>
    <dbReference type="NCBI Taxonomy" id="1076179"/>
    <lineage>
        <taxon>unclassified sequences</taxon>
        <taxon>metagenomes</taxon>
        <taxon>ecological metagenomes</taxon>
    </lineage>
</organism>
<dbReference type="Pfam" id="PF01575">
    <property type="entry name" value="MaoC_dehydratas"/>
    <property type="match status" value="1"/>
</dbReference>
<dbReference type="Gene3D" id="3.10.129.10">
    <property type="entry name" value="Hotdog Thioesterase"/>
    <property type="match status" value="1"/>
</dbReference>
<dbReference type="PANTHER" id="PTHR43437:SF3">
    <property type="entry name" value="HYDROXYACYL-THIOESTER DEHYDRATASE TYPE 2, MITOCHONDRIAL"/>
    <property type="match status" value="1"/>
</dbReference>
<reference evidence="2" key="1">
    <citation type="submission" date="2019-08" db="EMBL/GenBank/DDBJ databases">
        <authorList>
            <person name="Kucharzyk K."/>
            <person name="Murdoch R.W."/>
            <person name="Higgins S."/>
            <person name="Loffler F."/>
        </authorList>
    </citation>
    <scope>NUCLEOTIDE SEQUENCE</scope>
</reference>
<sequence length="142" mass="15456">MEQQTTPHSVLTTSQLLVTAEAIQTYAELTNDFNPLHVDADFAAKTPMGRQIAHGTMSLCLIFQCIQRNFGGSVLAGVDLDVRFVKPVFIGDTVIAGGEPSAEQPGQWNVWVRGEDGVDRIVGNFRLNDARNANEGERNVGN</sequence>